<gene>
    <name evidence="3" type="ORF">GT037_002903</name>
</gene>
<dbReference type="EMBL" id="JAAABM010000003">
    <property type="protein sequence ID" value="KAF7679155.1"/>
    <property type="molecule type" value="Genomic_DNA"/>
</dbReference>
<feature type="compositionally biased region" description="Polar residues" evidence="1">
    <location>
        <begin position="1"/>
        <end position="17"/>
    </location>
</feature>
<feature type="transmembrane region" description="Helical" evidence="2">
    <location>
        <begin position="211"/>
        <end position="240"/>
    </location>
</feature>
<feature type="transmembrane region" description="Helical" evidence="2">
    <location>
        <begin position="39"/>
        <end position="63"/>
    </location>
</feature>
<keyword evidence="2" id="KW-0812">Transmembrane</keyword>
<reference evidence="3" key="1">
    <citation type="submission" date="2020-01" db="EMBL/GenBank/DDBJ databases">
        <authorList>
            <person name="Feng Z.H.Z."/>
        </authorList>
    </citation>
    <scope>NUCLEOTIDE SEQUENCE</scope>
    <source>
        <strain evidence="3">CBS107.38</strain>
    </source>
</reference>
<feature type="region of interest" description="Disordered" evidence="1">
    <location>
        <begin position="1"/>
        <end position="24"/>
    </location>
</feature>
<evidence type="ECO:0000256" key="2">
    <source>
        <dbReference type="SAM" id="Phobius"/>
    </source>
</evidence>
<dbReference type="Proteomes" id="UP000596902">
    <property type="component" value="Unassembled WGS sequence"/>
</dbReference>
<keyword evidence="4" id="KW-1185">Reference proteome</keyword>
<organism evidence="3 4">
    <name type="scientific">Alternaria burnsii</name>
    <dbReference type="NCBI Taxonomy" id="1187904"/>
    <lineage>
        <taxon>Eukaryota</taxon>
        <taxon>Fungi</taxon>
        <taxon>Dikarya</taxon>
        <taxon>Ascomycota</taxon>
        <taxon>Pezizomycotina</taxon>
        <taxon>Dothideomycetes</taxon>
        <taxon>Pleosporomycetidae</taxon>
        <taxon>Pleosporales</taxon>
        <taxon>Pleosporineae</taxon>
        <taxon>Pleosporaceae</taxon>
        <taxon>Alternaria</taxon>
        <taxon>Alternaria sect. Alternaria</taxon>
    </lineage>
</organism>
<keyword evidence="2" id="KW-0472">Membrane</keyword>
<reference evidence="3" key="2">
    <citation type="submission" date="2020-08" db="EMBL/GenBank/DDBJ databases">
        <title>Draft Genome Sequence of Cumin Blight Pathogen Alternaria burnsii.</title>
        <authorList>
            <person name="Feng Z."/>
        </authorList>
    </citation>
    <scope>NUCLEOTIDE SEQUENCE</scope>
    <source>
        <strain evidence="3">CBS107.38</strain>
    </source>
</reference>
<name>A0A8H7B9L1_9PLEO</name>
<dbReference type="AlphaFoldDB" id="A0A8H7B9L1"/>
<dbReference type="RefSeq" id="XP_038789228.1">
    <property type="nucleotide sequence ID" value="XM_038927950.1"/>
</dbReference>
<evidence type="ECO:0000313" key="3">
    <source>
        <dbReference type="EMBL" id="KAF7679155.1"/>
    </source>
</evidence>
<proteinExistence type="predicted"/>
<keyword evidence="2" id="KW-1133">Transmembrane helix</keyword>
<sequence>MSASKLTSGANKTTSFDTDIGSLPSTPDDFQPRVISERIFIIVTSVLAATLILTILIGCVHFIRRRRRRQHGKNREQQDIEQSLQRARRPILTIDTDLSRAKDLTRPAIRATLPYLPGHSEVLSAPLVQVRTAPPSIYSSGMSAFGPARFYSASRNSLNSHLPGVPGRNMRMPVHQDTTFQEMNFRECTQTHNPYDMGLDRYIPSSSQRQYLYMTLTYPDIVATVSGVLLLVIGLIWYFVHPVSRFTFSRRRYPLTIRDEENQLFSTSSNRLSSIGTFETIGNLIISPGRRPLPSALDIVNHVGMAIGLPASAKPVRLKDVPRVSLRLPPVTPMTPTTKVNIVMMEAEAKAGSLHTSNDAMLNTATSGRAYSVHLGTAPQARNIENQADITSRRREPTIAMKNHDFDLGLETCLDEPLGEIQDVFVIGHDDDNEPEQVDLADHKIACGFGSGRSMAALYHAV</sequence>
<dbReference type="GeneID" id="62201128"/>
<protein>
    <submittedName>
        <fullName evidence="3">Uncharacterized protein</fullName>
    </submittedName>
</protein>
<comment type="caution">
    <text evidence="3">The sequence shown here is derived from an EMBL/GenBank/DDBJ whole genome shotgun (WGS) entry which is preliminary data.</text>
</comment>
<accession>A0A8H7B9L1</accession>
<evidence type="ECO:0000313" key="4">
    <source>
        <dbReference type="Proteomes" id="UP000596902"/>
    </source>
</evidence>
<evidence type="ECO:0000256" key="1">
    <source>
        <dbReference type="SAM" id="MobiDB-lite"/>
    </source>
</evidence>